<organism evidence="4 5">
    <name type="scientific">Mesorhabditis belari</name>
    <dbReference type="NCBI Taxonomy" id="2138241"/>
    <lineage>
        <taxon>Eukaryota</taxon>
        <taxon>Metazoa</taxon>
        <taxon>Ecdysozoa</taxon>
        <taxon>Nematoda</taxon>
        <taxon>Chromadorea</taxon>
        <taxon>Rhabditida</taxon>
        <taxon>Rhabditina</taxon>
        <taxon>Rhabditomorpha</taxon>
        <taxon>Rhabditoidea</taxon>
        <taxon>Rhabditidae</taxon>
        <taxon>Mesorhabditinae</taxon>
        <taxon>Mesorhabditis</taxon>
    </lineage>
</organism>
<evidence type="ECO:0000256" key="2">
    <source>
        <dbReference type="ARBA" id="ARBA00022737"/>
    </source>
</evidence>
<evidence type="ECO:0000313" key="5">
    <source>
        <dbReference type="WBParaSite" id="MBELARI_LOCUS20313"/>
    </source>
</evidence>
<proteinExistence type="predicted"/>
<dbReference type="PROSITE" id="PS00678">
    <property type="entry name" value="WD_REPEATS_1"/>
    <property type="match status" value="4"/>
</dbReference>
<dbReference type="SUPFAM" id="SSF81383">
    <property type="entry name" value="F-box domain"/>
    <property type="match status" value="1"/>
</dbReference>
<evidence type="ECO:0000313" key="4">
    <source>
        <dbReference type="Proteomes" id="UP000887575"/>
    </source>
</evidence>
<dbReference type="WBParaSite" id="MBELARI_LOCUS20313">
    <property type="protein sequence ID" value="MBELARI_LOCUS20313"/>
    <property type="gene ID" value="MBELARI_LOCUS20313"/>
</dbReference>
<evidence type="ECO:0008006" key="6">
    <source>
        <dbReference type="Google" id="ProtNLM"/>
    </source>
</evidence>
<dbReference type="InterPro" id="IPR015943">
    <property type="entry name" value="WD40/YVTN_repeat-like_dom_sf"/>
</dbReference>
<dbReference type="PROSITE" id="PS50082">
    <property type="entry name" value="WD_REPEATS_2"/>
    <property type="match status" value="7"/>
</dbReference>
<dbReference type="InterPro" id="IPR019775">
    <property type="entry name" value="WD40_repeat_CS"/>
</dbReference>
<name>A0AAF3F1C9_9BILA</name>
<feature type="repeat" description="WD" evidence="3">
    <location>
        <begin position="198"/>
        <end position="239"/>
    </location>
</feature>
<feature type="repeat" description="WD" evidence="3">
    <location>
        <begin position="514"/>
        <end position="555"/>
    </location>
</feature>
<feature type="repeat" description="WD" evidence="3">
    <location>
        <begin position="487"/>
        <end position="513"/>
    </location>
</feature>
<evidence type="ECO:0000256" key="3">
    <source>
        <dbReference type="PROSITE-ProRule" id="PRU00221"/>
    </source>
</evidence>
<reference evidence="5" key="1">
    <citation type="submission" date="2024-02" db="UniProtKB">
        <authorList>
            <consortium name="WormBaseParasite"/>
        </authorList>
    </citation>
    <scope>IDENTIFICATION</scope>
</reference>
<dbReference type="PANTHER" id="PTHR44129">
    <property type="entry name" value="WD REPEAT-CONTAINING PROTEIN POP1"/>
    <property type="match status" value="1"/>
</dbReference>
<feature type="repeat" description="WD" evidence="3">
    <location>
        <begin position="394"/>
        <end position="435"/>
    </location>
</feature>
<dbReference type="InterPro" id="IPR020472">
    <property type="entry name" value="WD40_PAC1"/>
</dbReference>
<protein>
    <recommendedName>
        <fullName evidence="6">F-box/WD repeat-containing protein 7</fullName>
    </recommendedName>
</protein>
<dbReference type="PROSITE" id="PS50294">
    <property type="entry name" value="WD_REPEATS_REGION"/>
    <property type="match status" value="5"/>
</dbReference>
<keyword evidence="2" id="KW-0677">Repeat</keyword>
<feature type="repeat" description="WD" evidence="3">
    <location>
        <begin position="370"/>
        <end position="393"/>
    </location>
</feature>
<dbReference type="InterPro" id="IPR050349">
    <property type="entry name" value="WD_LIS1/nudF_dynein_reg"/>
</dbReference>
<accession>A0AAF3F1C9</accession>
<keyword evidence="4" id="KW-1185">Reference proteome</keyword>
<dbReference type="InterPro" id="IPR036047">
    <property type="entry name" value="F-box-like_dom_sf"/>
</dbReference>
<feature type="repeat" description="WD" evidence="3">
    <location>
        <begin position="120"/>
        <end position="159"/>
    </location>
</feature>
<dbReference type="Gene3D" id="2.130.10.10">
    <property type="entry name" value="YVTN repeat-like/Quinoprotein amine dehydrogenase"/>
    <property type="match status" value="3"/>
</dbReference>
<dbReference type="CDD" id="cd00200">
    <property type="entry name" value="WD40"/>
    <property type="match status" value="1"/>
</dbReference>
<dbReference type="SMART" id="SM00320">
    <property type="entry name" value="WD40"/>
    <property type="match status" value="9"/>
</dbReference>
<dbReference type="Pfam" id="PF00400">
    <property type="entry name" value="WD40"/>
    <property type="match status" value="6"/>
</dbReference>
<evidence type="ECO:0000256" key="1">
    <source>
        <dbReference type="ARBA" id="ARBA00022574"/>
    </source>
</evidence>
<dbReference type="InterPro" id="IPR011047">
    <property type="entry name" value="Quinoprotein_ADH-like_sf"/>
</dbReference>
<dbReference type="InterPro" id="IPR001680">
    <property type="entry name" value="WD40_rpt"/>
</dbReference>
<feature type="repeat" description="WD" evidence="3">
    <location>
        <begin position="436"/>
        <end position="475"/>
    </location>
</feature>
<dbReference type="SUPFAM" id="SSF50998">
    <property type="entry name" value="Quinoprotein alcohol dehydrogenase-like"/>
    <property type="match status" value="2"/>
</dbReference>
<keyword evidence="1 3" id="KW-0853">WD repeat</keyword>
<sequence>MTCAGVSRTWQRICEDDQTWRQKCFDNGYVEFDVPSFRFLGGWAANRANEPAGITICSHMDLQEAQQNRQAREIAYGQCYEQTIGDSYQVSEDGKYIVCGDYDGTVDVFCGQTGAQLHLLRGHTDWVRCMSLHGTTLVSCSGDRTIRVWDIVDGNCLHILVVEALYCLQFDGERVVFDGQDFTVKVWNVHTEECLHTLTGHTGAIISLLFESQRDLVVSSSGDGTIRVWDVQRGACIAHLVWIQELEFTSYFGMQLRGNILAWYYDSDIFVWDIREGDSCIHHLHGVNGQTSLISSMQWLDSGLLVTGSDDVVKLWDAEKGIFVRDLVRLQWVDPLRYYCHLKATETLLLWGVERDDFKYAISLQAHPGLIITGSHDDKLRVWNVEDAQPAFTLTGQNGQPSSYQVSEDGKYIVCGGQDETVRIWCGQTGAQLHVLQGHTDWITCMSLHGTTLVSGSLDETLRVWDIVDGKCLHILAVDARNCVQFDGERVVSSGGDYAVNVWNVHTGECLHMLTGHTDITLSLLFESQRDLVVSGSRDGTIRVWDVQRGSGFYFMHHTS</sequence>
<dbReference type="PRINTS" id="PR00320">
    <property type="entry name" value="GPROTEINBRPT"/>
</dbReference>
<dbReference type="Proteomes" id="UP000887575">
    <property type="component" value="Unassembled WGS sequence"/>
</dbReference>
<dbReference type="AlphaFoldDB" id="A0AAF3F1C9"/>